<sequence>MEIEEMNALLEKLQLRCESDGLFVALRNVCAVTLWKPRDLARQVVKGPSAMKDAKNTSDDIITKEQFTYWLQAKNITYTQQSLDFFYAEVKSSKKAGIKVDQFIKAFDTVKSHPVVVD</sequence>
<evidence type="ECO:0000313" key="2">
    <source>
        <dbReference type="Proteomes" id="UP001515480"/>
    </source>
</evidence>
<evidence type="ECO:0008006" key="3">
    <source>
        <dbReference type="Google" id="ProtNLM"/>
    </source>
</evidence>
<name>A0AB34JVC5_PRYPA</name>
<reference evidence="1 2" key="1">
    <citation type="journal article" date="2024" name="Science">
        <title>Giant polyketide synthase enzymes in the biosynthesis of giant marine polyether toxins.</title>
        <authorList>
            <person name="Fallon T.R."/>
            <person name="Shende V.V."/>
            <person name="Wierzbicki I.H."/>
            <person name="Pendleton A.L."/>
            <person name="Watervoot N.F."/>
            <person name="Auber R.P."/>
            <person name="Gonzalez D.J."/>
            <person name="Wisecaver J.H."/>
            <person name="Moore B.S."/>
        </authorList>
    </citation>
    <scope>NUCLEOTIDE SEQUENCE [LARGE SCALE GENOMIC DNA]</scope>
    <source>
        <strain evidence="1 2">12B1</strain>
    </source>
</reference>
<gene>
    <name evidence="1" type="ORF">AB1Y20_019537</name>
</gene>
<evidence type="ECO:0000313" key="1">
    <source>
        <dbReference type="EMBL" id="KAL1524650.1"/>
    </source>
</evidence>
<comment type="caution">
    <text evidence="1">The sequence shown here is derived from an EMBL/GenBank/DDBJ whole genome shotgun (WGS) entry which is preliminary data.</text>
</comment>
<dbReference type="EMBL" id="JBGBPQ010000005">
    <property type="protein sequence ID" value="KAL1524650.1"/>
    <property type="molecule type" value="Genomic_DNA"/>
</dbReference>
<protein>
    <recommendedName>
        <fullName evidence="3">FACT complex subunit</fullName>
    </recommendedName>
</protein>
<accession>A0AB34JVC5</accession>
<keyword evidence="2" id="KW-1185">Reference proteome</keyword>
<dbReference type="Proteomes" id="UP001515480">
    <property type="component" value="Unassembled WGS sequence"/>
</dbReference>
<proteinExistence type="predicted"/>
<dbReference type="AlphaFoldDB" id="A0AB34JVC5"/>
<organism evidence="1 2">
    <name type="scientific">Prymnesium parvum</name>
    <name type="common">Toxic golden alga</name>
    <dbReference type="NCBI Taxonomy" id="97485"/>
    <lineage>
        <taxon>Eukaryota</taxon>
        <taxon>Haptista</taxon>
        <taxon>Haptophyta</taxon>
        <taxon>Prymnesiophyceae</taxon>
        <taxon>Prymnesiales</taxon>
        <taxon>Prymnesiaceae</taxon>
        <taxon>Prymnesium</taxon>
    </lineage>
</organism>